<dbReference type="Proteomes" id="UP000183317">
    <property type="component" value="Unassembled WGS sequence"/>
</dbReference>
<evidence type="ECO:0000313" key="1">
    <source>
        <dbReference type="EMBL" id="OGE64593.1"/>
    </source>
</evidence>
<comment type="caution">
    <text evidence="1">The sequence shown here is derived from an EMBL/GenBank/DDBJ whole genome shotgun (WGS) entry which is preliminary data.</text>
</comment>
<dbReference type="AlphaFoldDB" id="A0A1F5MGW4"/>
<gene>
    <name evidence="1" type="ORF">A3J13_01205</name>
</gene>
<organism evidence="1 2">
    <name type="scientific">Candidatus Daviesbacteria bacterium RIFCSPLOWO2_02_FULL_36_8</name>
    <dbReference type="NCBI Taxonomy" id="1797793"/>
    <lineage>
        <taxon>Bacteria</taxon>
        <taxon>Candidatus Daviesiibacteriota</taxon>
    </lineage>
</organism>
<accession>A0A1F5MGW4</accession>
<evidence type="ECO:0000313" key="2">
    <source>
        <dbReference type="Proteomes" id="UP000183317"/>
    </source>
</evidence>
<protein>
    <submittedName>
        <fullName evidence="1">Uncharacterized protein</fullName>
    </submittedName>
</protein>
<name>A0A1F5MGW4_9BACT</name>
<reference evidence="1 2" key="1">
    <citation type="journal article" date="2016" name="Nat. Commun.">
        <title>Thousands of microbial genomes shed light on interconnected biogeochemical processes in an aquifer system.</title>
        <authorList>
            <person name="Anantharaman K."/>
            <person name="Brown C.T."/>
            <person name="Hug L.A."/>
            <person name="Sharon I."/>
            <person name="Castelle C.J."/>
            <person name="Probst A.J."/>
            <person name="Thomas B.C."/>
            <person name="Singh A."/>
            <person name="Wilkins M.J."/>
            <person name="Karaoz U."/>
            <person name="Brodie E.L."/>
            <person name="Williams K.H."/>
            <person name="Hubbard S.S."/>
            <person name="Banfield J.F."/>
        </authorList>
    </citation>
    <scope>NUCLEOTIDE SEQUENCE [LARGE SCALE GENOMIC DNA]</scope>
</reference>
<proteinExistence type="predicted"/>
<dbReference type="EMBL" id="MFDU01000007">
    <property type="protein sequence ID" value="OGE64593.1"/>
    <property type="molecule type" value="Genomic_DNA"/>
</dbReference>
<sequence>MEVRKAIYNISEYAHNVKTRVNNAPLLTILGLSLVVAACGTGRSNSEQVAFDFVTAITNSDNQKALQMSASTRPEANSTQISDLTKMLWGCKIDKATEESTSPLFDATLDAKVEVIFKEECGQVAPPFGRGYTAITIGLHKMNGEMFADPMLSSGVRPNTPRVYRPL</sequence>